<evidence type="ECO:0000256" key="1">
    <source>
        <dbReference type="ARBA" id="ARBA00022603"/>
    </source>
</evidence>
<organism>
    <name type="scientific">Branchiostoma floridae</name>
    <name type="common">Florida lancelet</name>
    <name type="synonym">Amphioxus</name>
    <dbReference type="NCBI Taxonomy" id="7739"/>
    <lineage>
        <taxon>Eukaryota</taxon>
        <taxon>Metazoa</taxon>
        <taxon>Chordata</taxon>
        <taxon>Cephalochordata</taxon>
        <taxon>Leptocardii</taxon>
        <taxon>Amphioxiformes</taxon>
        <taxon>Branchiostomatidae</taxon>
        <taxon>Branchiostoma</taxon>
    </lineage>
</organism>
<evidence type="ECO:0008006" key="5">
    <source>
        <dbReference type="Google" id="ProtNLM"/>
    </source>
</evidence>
<dbReference type="AlphaFoldDB" id="C3YMQ7"/>
<reference evidence="4" key="1">
    <citation type="journal article" date="2008" name="Nature">
        <title>The amphioxus genome and the evolution of the chordate karyotype.</title>
        <authorList>
            <consortium name="US DOE Joint Genome Institute (JGI-PGF)"/>
            <person name="Putnam N.H."/>
            <person name="Butts T."/>
            <person name="Ferrier D.E.K."/>
            <person name="Furlong R.F."/>
            <person name="Hellsten U."/>
            <person name="Kawashima T."/>
            <person name="Robinson-Rechavi M."/>
            <person name="Shoguchi E."/>
            <person name="Terry A."/>
            <person name="Yu J.-K."/>
            <person name="Benito-Gutierrez E.L."/>
            <person name="Dubchak I."/>
            <person name="Garcia-Fernandez J."/>
            <person name="Gibson-Brown J.J."/>
            <person name="Grigoriev I.V."/>
            <person name="Horton A.C."/>
            <person name="de Jong P.J."/>
            <person name="Jurka J."/>
            <person name="Kapitonov V.V."/>
            <person name="Kohara Y."/>
            <person name="Kuroki Y."/>
            <person name="Lindquist E."/>
            <person name="Lucas S."/>
            <person name="Osoegawa K."/>
            <person name="Pennacchio L.A."/>
            <person name="Salamov A.A."/>
            <person name="Satou Y."/>
            <person name="Sauka-Spengler T."/>
            <person name="Schmutz J."/>
            <person name="Shin-I T."/>
            <person name="Toyoda A."/>
            <person name="Bronner-Fraser M."/>
            <person name="Fujiyama A."/>
            <person name="Holland L.Z."/>
            <person name="Holland P.W.H."/>
            <person name="Satoh N."/>
            <person name="Rokhsar D.S."/>
        </authorList>
    </citation>
    <scope>NUCLEOTIDE SEQUENCE [LARGE SCALE GENOMIC DNA]</scope>
    <source>
        <strain evidence="4">S238N-H82</strain>
        <tissue evidence="4">Testes</tissue>
    </source>
</reference>
<dbReference type="FunFam" id="3.40.50.150:FF:000118">
    <property type="entry name" value="Histamine N-methyltransferase"/>
    <property type="match status" value="1"/>
</dbReference>
<dbReference type="InterPro" id="IPR029063">
    <property type="entry name" value="SAM-dependent_MTases_sf"/>
</dbReference>
<dbReference type="GO" id="GO:0008168">
    <property type="term" value="F:methyltransferase activity"/>
    <property type="evidence" value="ECO:0007669"/>
    <property type="project" value="UniProtKB-KW"/>
</dbReference>
<proteinExistence type="predicted"/>
<dbReference type="STRING" id="7739.C3YMQ7"/>
<protein>
    <recommendedName>
        <fullName evidence="5">Histamine N-methyltransferase</fullName>
    </recommendedName>
</protein>
<feature type="region of interest" description="Disordered" evidence="3">
    <location>
        <begin position="65"/>
        <end position="93"/>
    </location>
</feature>
<dbReference type="EMBL" id="GG666531">
    <property type="protein sequence ID" value="EEN58398.1"/>
    <property type="molecule type" value="Genomic_DNA"/>
</dbReference>
<evidence type="ECO:0000256" key="2">
    <source>
        <dbReference type="ARBA" id="ARBA00022679"/>
    </source>
</evidence>
<dbReference type="InParanoid" id="C3YMQ7"/>
<accession>C3YMQ7</accession>
<keyword evidence="1" id="KW-0489">Methyltransferase</keyword>
<feature type="region of interest" description="Disordered" evidence="3">
    <location>
        <begin position="117"/>
        <end position="175"/>
    </location>
</feature>
<dbReference type="GO" id="GO:0032259">
    <property type="term" value="P:methylation"/>
    <property type="evidence" value="ECO:0007669"/>
    <property type="project" value="UniProtKB-KW"/>
</dbReference>
<evidence type="ECO:0000313" key="4">
    <source>
        <dbReference type="EMBL" id="EEN58398.1"/>
    </source>
</evidence>
<dbReference type="Pfam" id="PF13489">
    <property type="entry name" value="Methyltransf_23"/>
    <property type="match status" value="1"/>
</dbReference>
<name>C3YMQ7_BRAFL</name>
<gene>
    <name evidence="4" type="ORF">BRAFLDRAFT_63525</name>
</gene>
<sequence>MLPKKLPEFSPHTGDCSICNYKETGRPVKKNIKSKYRGQVVASLRKQSVQVSTSLAPVADVKCSPPPDVSMQSAPPRAADVTCSPPHDASMQSAPPRAAEVTCSHPLDASMLTAPPRAADVTCSPPPDVSMQSAPPRAADVTCSPPPDVSMQTAPPRAADVTCSPPPDVSMQSAPPRAADVTCYLPLDGRMETVVTGEIGGIARRPQHYEIAYKSYLDACSGRQYYLQLLGETIATASDGEVNGCFRVLSIGGEADSVILRKLQEIHHNTHVIVVEPSEDYISEYKHVVDNELHIGRLTFDWLQERAEEYFSQEAADRCHLIHAIHVLYHVDDLSTTLMNMWAALADGGSMVVMIESGKSNLARWRLKVMEALGVSEDKRLATCLRVSTDVMKILDDNNIDYSVTSTSPEAMDVTNCFKKGSESGELLLDFLIQTAYASLNPELRSVLLKYLKSHEFSTKNDDKVIITQYTDVIVAKKNCTEP</sequence>
<evidence type="ECO:0000256" key="3">
    <source>
        <dbReference type="SAM" id="MobiDB-lite"/>
    </source>
</evidence>
<keyword evidence="2" id="KW-0808">Transferase</keyword>
<dbReference type="SUPFAM" id="SSF53335">
    <property type="entry name" value="S-adenosyl-L-methionine-dependent methyltransferases"/>
    <property type="match status" value="1"/>
</dbReference>
<dbReference type="Gene3D" id="3.40.50.150">
    <property type="entry name" value="Vaccinia Virus protein VP39"/>
    <property type="match status" value="1"/>
</dbReference>